<dbReference type="RefSeq" id="WP_037277758.1">
    <property type="nucleotide sequence ID" value="NZ_KK088535.1"/>
</dbReference>
<evidence type="ECO:0000313" key="1">
    <source>
        <dbReference type="EMBL" id="EYD77530.1"/>
    </source>
</evidence>
<proteinExistence type="predicted"/>
<organism evidence="1 2">
    <name type="scientific">Rubellimicrobium mesophilum DSM 19309</name>
    <dbReference type="NCBI Taxonomy" id="442562"/>
    <lineage>
        <taxon>Bacteria</taxon>
        <taxon>Pseudomonadati</taxon>
        <taxon>Pseudomonadota</taxon>
        <taxon>Alphaproteobacteria</taxon>
        <taxon>Rhodobacterales</taxon>
        <taxon>Roseobacteraceae</taxon>
        <taxon>Rubellimicrobium</taxon>
    </lineage>
</organism>
<dbReference type="EMBL" id="AOSK01000027">
    <property type="protein sequence ID" value="EYD77530.1"/>
    <property type="molecule type" value="Genomic_DNA"/>
</dbReference>
<protein>
    <submittedName>
        <fullName evidence="1">Uncharacterized protein</fullName>
    </submittedName>
</protein>
<sequence>MKIDLQAHVLHTLAVGETRSFLNFTLATKARRGEVVGVAQDVRLENAQVIDLPSRGVYGRTPDGIIRYPLAEVGPRWADQTQVAAAWARADPALQRLAKAAGRVLGDRVIEVIALRDALVLTTLRAVPDVAGPDDLELAQTVRQTTVVVLPSGLTLTGAIHALGGAGHVIGERLWRLARGLPEGPIRQACRRARIVVLPPAQDRQGHRAAG</sequence>
<dbReference type="OrthoDB" id="9808276at2"/>
<reference evidence="1 2" key="1">
    <citation type="submission" date="2013-02" db="EMBL/GenBank/DDBJ databases">
        <authorList>
            <person name="Fiebig A."/>
            <person name="Goeker M."/>
            <person name="Klenk H.-P.P."/>
        </authorList>
    </citation>
    <scope>NUCLEOTIDE SEQUENCE [LARGE SCALE GENOMIC DNA]</scope>
    <source>
        <strain evidence="1 2">DSM 19309</strain>
    </source>
</reference>
<comment type="caution">
    <text evidence="1">The sequence shown here is derived from an EMBL/GenBank/DDBJ whole genome shotgun (WGS) entry which is preliminary data.</text>
</comment>
<evidence type="ECO:0000313" key="2">
    <source>
        <dbReference type="Proteomes" id="UP000019666"/>
    </source>
</evidence>
<dbReference type="AlphaFoldDB" id="A0A017HTA6"/>
<keyword evidence="2" id="KW-1185">Reference proteome</keyword>
<gene>
    <name evidence="1" type="ORF">Rumeso_00878</name>
</gene>
<name>A0A017HTA6_9RHOB</name>
<dbReference type="HOGENOM" id="CLU_1304123_0_0_5"/>
<accession>A0A017HTA6</accession>
<dbReference type="Proteomes" id="UP000019666">
    <property type="component" value="Unassembled WGS sequence"/>
</dbReference>